<dbReference type="GO" id="GO:0004519">
    <property type="term" value="F:endonuclease activity"/>
    <property type="evidence" value="ECO:0007669"/>
    <property type="project" value="UniProtKB-KW"/>
</dbReference>
<dbReference type="Proteomes" id="UP000184240">
    <property type="component" value="Unassembled WGS sequence"/>
</dbReference>
<reference evidence="4" key="1">
    <citation type="submission" date="2016-11" db="EMBL/GenBank/DDBJ databases">
        <authorList>
            <person name="Varghese N."/>
            <person name="Submissions S."/>
        </authorList>
    </citation>
    <scope>NUCLEOTIDE SEQUENCE [LARGE SCALE GENOMIC DNA]</scope>
    <source>
        <strain evidence="4">DSM 19859</strain>
    </source>
</reference>
<dbReference type="Gene3D" id="1.10.150.20">
    <property type="entry name" value="5' to 3' exonuclease, C-terminal subdomain"/>
    <property type="match status" value="1"/>
</dbReference>
<dbReference type="OrthoDB" id="9807941at2"/>
<keyword evidence="5" id="KW-1185">Reference proteome</keyword>
<evidence type="ECO:0000256" key="1">
    <source>
        <dbReference type="SAM" id="Phobius"/>
    </source>
</evidence>
<evidence type="ECO:0000313" key="3">
    <source>
        <dbReference type="EMBL" id="SHI02050.1"/>
    </source>
</evidence>
<dbReference type="AlphaFoldDB" id="A0A1M5XQI0"/>
<keyword evidence="1" id="KW-1133">Transmembrane helix</keyword>
<evidence type="ECO:0000313" key="5">
    <source>
        <dbReference type="Proteomes" id="UP000290037"/>
    </source>
</evidence>
<reference evidence="3" key="2">
    <citation type="submission" date="2016-11" db="EMBL/GenBank/DDBJ databases">
        <authorList>
            <person name="Jaros S."/>
            <person name="Januszkiewicz K."/>
            <person name="Wedrychowicz H."/>
        </authorList>
    </citation>
    <scope>NUCLEOTIDE SEQUENCE [LARGE SCALE GENOMIC DNA]</scope>
    <source>
        <strain evidence="3">DSM 19859</strain>
    </source>
</reference>
<keyword evidence="3" id="KW-0255">Endonuclease</keyword>
<keyword evidence="3" id="KW-0378">Hydrolase</keyword>
<name>A0A1M5XQI0_9FLAO</name>
<organism evidence="3 4">
    <name type="scientific">Leeuwenhoekiella palythoae</name>
    <dbReference type="NCBI Taxonomy" id="573501"/>
    <lineage>
        <taxon>Bacteria</taxon>
        <taxon>Pseudomonadati</taxon>
        <taxon>Bacteroidota</taxon>
        <taxon>Flavobacteriia</taxon>
        <taxon>Flavobacteriales</taxon>
        <taxon>Flavobacteriaceae</taxon>
        <taxon>Leeuwenhoekiella</taxon>
    </lineage>
</organism>
<feature type="transmembrane region" description="Helical" evidence="1">
    <location>
        <begin position="20"/>
        <end position="41"/>
    </location>
</feature>
<evidence type="ECO:0000313" key="2">
    <source>
        <dbReference type="EMBL" id="RXG30194.1"/>
    </source>
</evidence>
<keyword evidence="1" id="KW-0472">Membrane</keyword>
<protein>
    <submittedName>
        <fullName evidence="2">Flap endonuclease-1-like 5' DNA nuclease</fullName>
    </submittedName>
    <submittedName>
        <fullName evidence="3">Predicted 5' DNA nuclease, flap endonuclease-1-like, helix-3-turn-helix (H3TH) domain</fullName>
    </submittedName>
</protein>
<dbReference type="RefSeq" id="WP_072982131.1">
    <property type="nucleotide sequence ID" value="NZ_FQXT01000003.1"/>
</dbReference>
<reference evidence="2 5" key="3">
    <citation type="submission" date="2018-07" db="EMBL/GenBank/DDBJ databases">
        <title>Leeuwenhoekiella genomics.</title>
        <authorList>
            <person name="Tahon G."/>
            <person name="Willems A."/>
        </authorList>
    </citation>
    <scope>NUCLEOTIDE SEQUENCE [LARGE SCALE GENOMIC DNA]</scope>
    <source>
        <strain evidence="2 5">LMG 24856</strain>
    </source>
</reference>
<sequence length="197" mass="23071">MLHLVLTQTNNDYVSIPLVYIEVIVLMLGAFSIGYFFAYYYQKSKYVKRISNLRQKLSEQAGVAIEDPNLEETLPDEDIQIAAKAKKKRFAQDELDKTRTELDFERIGYASYEDADDLQKIIGIGPYTEEKLNTIGIYTFDQISKFNTRDIEIVTERIQFFPDRIVNDNWVAKAKLLQETKQQIKLRRDRNVRMKKA</sequence>
<proteinExistence type="predicted"/>
<dbReference type="EMBL" id="FQXT01000003">
    <property type="protein sequence ID" value="SHI02050.1"/>
    <property type="molecule type" value="Genomic_DNA"/>
</dbReference>
<keyword evidence="1" id="KW-0812">Transmembrane</keyword>
<gene>
    <name evidence="2" type="ORF">DSM01_943</name>
    <name evidence="3" type="ORF">SAMN04487999_1648</name>
</gene>
<accession>A0A1M5XQI0</accession>
<evidence type="ECO:0000313" key="4">
    <source>
        <dbReference type="Proteomes" id="UP000184240"/>
    </source>
</evidence>
<dbReference type="STRING" id="573501.SAMN04487999_1648"/>
<dbReference type="Proteomes" id="UP000290037">
    <property type="component" value="Unassembled WGS sequence"/>
</dbReference>
<dbReference type="EMBL" id="QOVN01000002">
    <property type="protein sequence ID" value="RXG30194.1"/>
    <property type="molecule type" value="Genomic_DNA"/>
</dbReference>
<keyword evidence="3" id="KW-0540">Nuclease</keyword>